<dbReference type="SUPFAM" id="SSF46689">
    <property type="entry name" value="Homeodomain-like"/>
    <property type="match status" value="1"/>
</dbReference>
<dbReference type="InterPro" id="IPR018060">
    <property type="entry name" value="HTH_AraC"/>
</dbReference>
<dbReference type="PROSITE" id="PS01124">
    <property type="entry name" value="HTH_ARAC_FAMILY_2"/>
    <property type="match status" value="1"/>
</dbReference>
<reference evidence="6" key="1">
    <citation type="submission" date="2016-10" db="EMBL/GenBank/DDBJ databases">
        <authorList>
            <person name="Varghese N."/>
            <person name="Submissions S."/>
        </authorList>
    </citation>
    <scope>NUCLEOTIDE SEQUENCE [LARGE SCALE GENOMIC DNA]</scope>
    <source>
        <strain evidence="6">DSM 10146</strain>
    </source>
</reference>
<evidence type="ECO:0000313" key="5">
    <source>
        <dbReference type="EMBL" id="SDE92086.1"/>
    </source>
</evidence>
<dbReference type="CDD" id="cd06999">
    <property type="entry name" value="cupin_HpaA-like_N"/>
    <property type="match status" value="1"/>
</dbReference>
<dbReference type="InterPro" id="IPR020449">
    <property type="entry name" value="Tscrpt_reg_AraC-type_HTH"/>
</dbReference>
<sequence>MDQGDIGWYNSCMHETAHIPIFNLFGETTAFPDVIHCEAVFDRAGLHDWVITPHRHGQMAQIFQIVSGAAKVTLDGGSERLESGGYLFVPPQIVHGFEFTRGTEGMVLSMPSPVVSRLGPKTPALADWLGAPQRGRVSDAAGALLQEIARCYAAHGTFRAQRLVALTHAALATLADEGSAGRSAARDAGGQMQRLDALIAERLAQGWSARDYASALHVTTGHLNRIVRSAAGMSLTAYLETAVMTEACRLIAFTRLPVAEVGYRLGYADPPYFSRRFRARMGETPSAYRARVSGERAAGEG</sequence>
<dbReference type="PRINTS" id="PR00032">
    <property type="entry name" value="HTHARAC"/>
</dbReference>
<dbReference type="PANTHER" id="PTHR43280:SF32">
    <property type="entry name" value="TRANSCRIPTIONAL REGULATORY PROTEIN"/>
    <property type="match status" value="1"/>
</dbReference>
<dbReference type="GO" id="GO:0043565">
    <property type="term" value="F:sequence-specific DNA binding"/>
    <property type="evidence" value="ECO:0007669"/>
    <property type="project" value="InterPro"/>
</dbReference>
<keyword evidence="2" id="KW-0238">DNA-binding</keyword>
<keyword evidence="6" id="KW-1185">Reference proteome</keyword>
<name>A0A1G7GVA0_9RHOB</name>
<dbReference type="AlphaFoldDB" id="A0A1G7GVA0"/>
<dbReference type="Proteomes" id="UP000198994">
    <property type="component" value="Unassembled WGS sequence"/>
</dbReference>
<protein>
    <submittedName>
        <fullName evidence="5">Transcriptional regulator, AraC family</fullName>
    </submittedName>
</protein>
<dbReference type="EMBL" id="FNAV01000009">
    <property type="protein sequence ID" value="SDE92086.1"/>
    <property type="molecule type" value="Genomic_DNA"/>
</dbReference>
<dbReference type="InterPro" id="IPR014710">
    <property type="entry name" value="RmlC-like_jellyroll"/>
</dbReference>
<dbReference type="SUPFAM" id="SSF51182">
    <property type="entry name" value="RmlC-like cupins"/>
    <property type="match status" value="1"/>
</dbReference>
<keyword evidence="3" id="KW-0804">Transcription</keyword>
<dbReference type="Gene3D" id="1.10.10.60">
    <property type="entry name" value="Homeodomain-like"/>
    <property type="match status" value="1"/>
</dbReference>
<keyword evidence="1" id="KW-0805">Transcription regulation</keyword>
<dbReference type="InterPro" id="IPR047264">
    <property type="entry name" value="Cupin_HpaA-like_N"/>
</dbReference>
<dbReference type="Pfam" id="PF12833">
    <property type="entry name" value="HTH_18"/>
    <property type="match status" value="1"/>
</dbReference>
<evidence type="ECO:0000256" key="2">
    <source>
        <dbReference type="ARBA" id="ARBA00023125"/>
    </source>
</evidence>
<organism evidence="5 6">
    <name type="scientific">Salipiger thiooxidans</name>
    <dbReference type="NCBI Taxonomy" id="282683"/>
    <lineage>
        <taxon>Bacteria</taxon>
        <taxon>Pseudomonadati</taxon>
        <taxon>Pseudomonadota</taxon>
        <taxon>Alphaproteobacteria</taxon>
        <taxon>Rhodobacterales</taxon>
        <taxon>Roseobacteraceae</taxon>
        <taxon>Salipiger</taxon>
    </lineage>
</organism>
<dbReference type="STRING" id="282683.SAMN04488105_109234"/>
<evidence type="ECO:0000256" key="1">
    <source>
        <dbReference type="ARBA" id="ARBA00023015"/>
    </source>
</evidence>
<dbReference type="Gene3D" id="2.60.120.10">
    <property type="entry name" value="Jelly Rolls"/>
    <property type="match status" value="1"/>
</dbReference>
<dbReference type="SMART" id="SM00342">
    <property type="entry name" value="HTH_ARAC"/>
    <property type="match status" value="1"/>
</dbReference>
<dbReference type="InterPro" id="IPR011051">
    <property type="entry name" value="RmlC_Cupin_sf"/>
</dbReference>
<dbReference type="OrthoDB" id="9814125at2"/>
<proteinExistence type="predicted"/>
<evidence type="ECO:0000256" key="3">
    <source>
        <dbReference type="ARBA" id="ARBA00023163"/>
    </source>
</evidence>
<evidence type="ECO:0000259" key="4">
    <source>
        <dbReference type="PROSITE" id="PS01124"/>
    </source>
</evidence>
<accession>A0A1G7GVA0</accession>
<feature type="domain" description="HTH araC/xylS-type" evidence="4">
    <location>
        <begin position="193"/>
        <end position="291"/>
    </location>
</feature>
<dbReference type="PANTHER" id="PTHR43280">
    <property type="entry name" value="ARAC-FAMILY TRANSCRIPTIONAL REGULATOR"/>
    <property type="match status" value="1"/>
</dbReference>
<gene>
    <name evidence="5" type="ORF">SAMN04488105_109234</name>
</gene>
<dbReference type="GO" id="GO:0003700">
    <property type="term" value="F:DNA-binding transcription factor activity"/>
    <property type="evidence" value="ECO:0007669"/>
    <property type="project" value="InterPro"/>
</dbReference>
<dbReference type="InterPro" id="IPR013096">
    <property type="entry name" value="Cupin_2"/>
</dbReference>
<evidence type="ECO:0000313" key="6">
    <source>
        <dbReference type="Proteomes" id="UP000198994"/>
    </source>
</evidence>
<dbReference type="InterPro" id="IPR009057">
    <property type="entry name" value="Homeodomain-like_sf"/>
</dbReference>
<dbReference type="Pfam" id="PF07883">
    <property type="entry name" value="Cupin_2"/>
    <property type="match status" value="1"/>
</dbReference>